<dbReference type="SUPFAM" id="SSF55073">
    <property type="entry name" value="Nucleotide cyclase"/>
    <property type="match status" value="1"/>
</dbReference>
<dbReference type="Pfam" id="PF00563">
    <property type="entry name" value="EAL"/>
    <property type="match status" value="1"/>
</dbReference>
<dbReference type="SMART" id="SM00267">
    <property type="entry name" value="GGDEF"/>
    <property type="match status" value="1"/>
</dbReference>
<dbReference type="OrthoDB" id="9762141at2"/>
<dbReference type="Gene3D" id="3.30.70.270">
    <property type="match status" value="1"/>
</dbReference>
<dbReference type="InterPro" id="IPR000160">
    <property type="entry name" value="GGDEF_dom"/>
</dbReference>
<feature type="domain" description="EAL" evidence="2">
    <location>
        <begin position="514"/>
        <end position="770"/>
    </location>
</feature>
<accession>A0A4R1R6Y7</accession>
<dbReference type="RefSeq" id="WP_082669660.1">
    <property type="nucleotide sequence ID" value="NZ_CABKVM010000019.1"/>
</dbReference>
<dbReference type="PANTHER" id="PTHR33121:SF70">
    <property type="entry name" value="SIGNALING PROTEIN YKOW"/>
    <property type="match status" value="1"/>
</dbReference>
<dbReference type="NCBIfam" id="TIGR00254">
    <property type="entry name" value="GGDEF"/>
    <property type="match status" value="1"/>
</dbReference>
<dbReference type="Pfam" id="PF00990">
    <property type="entry name" value="GGDEF"/>
    <property type="match status" value="1"/>
</dbReference>
<keyword evidence="1" id="KW-0812">Transmembrane</keyword>
<dbReference type="GO" id="GO:0071111">
    <property type="term" value="F:cyclic-guanylate-specific phosphodiesterase activity"/>
    <property type="evidence" value="ECO:0007669"/>
    <property type="project" value="InterPro"/>
</dbReference>
<dbReference type="PANTHER" id="PTHR33121">
    <property type="entry name" value="CYCLIC DI-GMP PHOSPHODIESTERASE PDEF"/>
    <property type="match status" value="1"/>
</dbReference>
<feature type="transmembrane region" description="Helical" evidence="1">
    <location>
        <begin position="21"/>
        <end position="45"/>
    </location>
</feature>
<dbReference type="PROSITE" id="PS50883">
    <property type="entry name" value="EAL"/>
    <property type="match status" value="1"/>
</dbReference>
<dbReference type="CDD" id="cd18773">
    <property type="entry name" value="PDC1_HK_sensor"/>
    <property type="match status" value="1"/>
</dbReference>
<feature type="transmembrane region" description="Helical" evidence="1">
    <location>
        <begin position="304"/>
        <end position="329"/>
    </location>
</feature>
<evidence type="ECO:0000259" key="2">
    <source>
        <dbReference type="PROSITE" id="PS50883"/>
    </source>
</evidence>
<evidence type="ECO:0000259" key="3">
    <source>
        <dbReference type="PROSITE" id="PS50887"/>
    </source>
</evidence>
<feature type="domain" description="GGDEF" evidence="3">
    <location>
        <begin position="370"/>
        <end position="505"/>
    </location>
</feature>
<evidence type="ECO:0000313" key="5">
    <source>
        <dbReference type="Proteomes" id="UP000295184"/>
    </source>
</evidence>
<dbReference type="STRING" id="1650663.GCA_001486665_02852"/>
<dbReference type="CDD" id="cd01948">
    <property type="entry name" value="EAL"/>
    <property type="match status" value="1"/>
</dbReference>
<dbReference type="SUPFAM" id="SSF141868">
    <property type="entry name" value="EAL domain-like"/>
    <property type="match status" value="1"/>
</dbReference>
<evidence type="ECO:0000313" key="4">
    <source>
        <dbReference type="EMBL" id="TCL61280.1"/>
    </source>
</evidence>
<reference evidence="4 5" key="1">
    <citation type="submission" date="2019-03" db="EMBL/GenBank/DDBJ databases">
        <title>Genomic Encyclopedia of Type Strains, Phase IV (KMG-IV): sequencing the most valuable type-strain genomes for metagenomic binning, comparative biology and taxonomic classification.</title>
        <authorList>
            <person name="Goeker M."/>
        </authorList>
    </citation>
    <scope>NUCLEOTIDE SEQUENCE [LARGE SCALE GENOMIC DNA]</scope>
    <source>
        <strain evidence="4 5">DSM 100451</strain>
    </source>
</reference>
<dbReference type="InterPro" id="IPR043128">
    <property type="entry name" value="Rev_trsase/Diguanyl_cyclase"/>
</dbReference>
<organism evidence="4 5">
    <name type="scientific">Allofournierella massiliensis</name>
    <dbReference type="NCBI Taxonomy" id="1650663"/>
    <lineage>
        <taxon>Bacteria</taxon>
        <taxon>Bacillati</taxon>
        <taxon>Bacillota</taxon>
        <taxon>Clostridia</taxon>
        <taxon>Eubacteriales</taxon>
        <taxon>Oscillospiraceae</taxon>
        <taxon>Allofournierella</taxon>
    </lineage>
</organism>
<dbReference type="InterPro" id="IPR050706">
    <property type="entry name" value="Cyclic-di-GMP_PDE-like"/>
</dbReference>
<dbReference type="Proteomes" id="UP000295184">
    <property type="component" value="Unassembled WGS sequence"/>
</dbReference>
<dbReference type="InterPro" id="IPR035919">
    <property type="entry name" value="EAL_sf"/>
</dbReference>
<dbReference type="Gene3D" id="3.20.20.450">
    <property type="entry name" value="EAL domain"/>
    <property type="match status" value="1"/>
</dbReference>
<evidence type="ECO:0000256" key="1">
    <source>
        <dbReference type="SAM" id="Phobius"/>
    </source>
</evidence>
<dbReference type="InterPro" id="IPR001633">
    <property type="entry name" value="EAL_dom"/>
</dbReference>
<name>A0A4R1R6Y7_9FIRM</name>
<keyword evidence="1" id="KW-0472">Membrane</keyword>
<dbReference type="Gene3D" id="3.30.450.20">
    <property type="entry name" value="PAS domain"/>
    <property type="match status" value="1"/>
</dbReference>
<keyword evidence="1" id="KW-1133">Transmembrane helix</keyword>
<protein>
    <submittedName>
        <fullName evidence="4">Diguanylate cyclase (GGDEF)-like protein</fullName>
    </submittedName>
</protein>
<sequence length="778" mass="88683">MALLKRNKAEKRASRPRMHQRFLQITLSTVLIGISLIVVSCMGIASIQQANRKSYNTQLQTSMNEYWLEMRNRMGTDREALQIMAEYMQGKSSEEFRDFAMDLQDARQDNSFLRMGYYTRTGMQSRVRADGTLEENIPMEALEPEVQQLINYALQGKKSASQVYYDEGMQQQLIMYAAPVQAANGSVTGVVAASKDLSAFQKIFTQPSVSQSKLDVVWVDQSGRIIAASESTPLAPQGTENFLSQAGVDEQVAQSALQQMENNEALHFTIQLEGKEQTVYMQPFGMNGWYLCYADTINSGKSPIYSILITSNVLSGMIILLCLGLLYYVRWAMWGSNKELMKLAYYDRLTGTYNFEKFTQCAEDLLAEDSNYALITMNIRQFQYINEILGKAQADQVLKKLAALLRQMIGEKECFCRSNADQFYLLLHSSQEEQVRARVEAIMEQAGTIAQELNVSYPVILYAGAAMVQESAPPEELVRDLLHKAEFAQKHAVKKYQNVLAFYDRAMHRKENFQNSIESSMQSALAKQEFQLFLQPKVRLENGQVEGAEALVRWIRPDETLVYPNEFIPAFEKNGFCARLDLYMVDRTCRQLREWMDAGYEPICISVNQSRLLFYQSDYVERLCAVMDRYHIPHGYIQLEILEGLAIENIEQMNKTLAQLHEKGFRLSLDDFGSGYSSLNVLAGIQVDEVKFDKDFLLESAPDKKEKNKLALKNVVKLAKDLQITTVAEGVEVQQDEEFVHSIGCEYGQGFFYSCPIPPEEFAQRYLKKASDRSQKSE</sequence>
<comment type="caution">
    <text evidence="4">The sequence shown here is derived from an EMBL/GenBank/DDBJ whole genome shotgun (WGS) entry which is preliminary data.</text>
</comment>
<dbReference type="AlphaFoldDB" id="A0A4R1R6Y7"/>
<dbReference type="EMBL" id="SLUM01000002">
    <property type="protein sequence ID" value="TCL61280.1"/>
    <property type="molecule type" value="Genomic_DNA"/>
</dbReference>
<dbReference type="SMART" id="SM00052">
    <property type="entry name" value="EAL"/>
    <property type="match status" value="1"/>
</dbReference>
<gene>
    <name evidence="4" type="ORF">EDD77_10218</name>
</gene>
<dbReference type="PROSITE" id="PS50887">
    <property type="entry name" value="GGDEF"/>
    <property type="match status" value="1"/>
</dbReference>
<proteinExistence type="predicted"/>
<dbReference type="InterPro" id="IPR029787">
    <property type="entry name" value="Nucleotide_cyclase"/>
</dbReference>
<dbReference type="CDD" id="cd01949">
    <property type="entry name" value="GGDEF"/>
    <property type="match status" value="1"/>
</dbReference>